<dbReference type="PANTHER" id="PTHR30004">
    <property type="entry name" value="4-HYDROXYTHREONINE-4-PHOSPHATE DEHYDROGENASE"/>
    <property type="match status" value="1"/>
</dbReference>
<evidence type="ECO:0000313" key="13">
    <source>
        <dbReference type="Proteomes" id="UP000190105"/>
    </source>
</evidence>
<accession>A0A1T4XVV1</accession>
<dbReference type="AlphaFoldDB" id="A0A1T4XVV1"/>
<proteinExistence type="inferred from homology"/>
<dbReference type="EC" id="1.1.1.408" evidence="5"/>
<evidence type="ECO:0000256" key="7">
    <source>
        <dbReference type="ARBA" id="ARBA00022723"/>
    </source>
</evidence>
<evidence type="ECO:0000256" key="10">
    <source>
        <dbReference type="ARBA" id="ARBA00023277"/>
    </source>
</evidence>
<evidence type="ECO:0000313" key="12">
    <source>
        <dbReference type="EMBL" id="SKA93699.1"/>
    </source>
</evidence>
<dbReference type="GO" id="GO:0051287">
    <property type="term" value="F:NAD binding"/>
    <property type="evidence" value="ECO:0007669"/>
    <property type="project" value="InterPro"/>
</dbReference>
<name>A0A1T4XVV1_9CLOT</name>
<evidence type="ECO:0000256" key="2">
    <source>
        <dbReference type="ARBA" id="ARBA00003324"/>
    </source>
</evidence>
<dbReference type="InterPro" id="IPR005255">
    <property type="entry name" value="PdxA_fam"/>
</dbReference>
<evidence type="ECO:0000256" key="3">
    <source>
        <dbReference type="ARBA" id="ARBA00009464"/>
    </source>
</evidence>
<comment type="function">
    <text evidence="2">Catalyzes the NAD-dependent oxidation and subsequent decarboxylation of D-threonate 4-phosphate to produce dihydroxyacetone phosphate (DHAP).</text>
</comment>
<evidence type="ECO:0000256" key="5">
    <source>
        <dbReference type="ARBA" id="ARBA00012116"/>
    </source>
</evidence>
<comment type="catalytic activity">
    <reaction evidence="11">
        <text>4-O-phospho-D-threonate + NAD(+) = dihydroxyacetone phosphate + CO2 + NADH</text>
        <dbReference type="Rhea" id="RHEA:52396"/>
        <dbReference type="ChEBI" id="CHEBI:16526"/>
        <dbReference type="ChEBI" id="CHEBI:57540"/>
        <dbReference type="ChEBI" id="CHEBI:57642"/>
        <dbReference type="ChEBI" id="CHEBI:57945"/>
        <dbReference type="ChEBI" id="CHEBI:136590"/>
        <dbReference type="EC" id="1.1.1.408"/>
    </reaction>
</comment>
<dbReference type="GO" id="GO:0016491">
    <property type="term" value="F:oxidoreductase activity"/>
    <property type="evidence" value="ECO:0007669"/>
    <property type="project" value="UniProtKB-KW"/>
</dbReference>
<gene>
    <name evidence="12" type="ORF">SAMN05443428_11467</name>
</gene>
<evidence type="ECO:0000256" key="1">
    <source>
        <dbReference type="ARBA" id="ARBA00001968"/>
    </source>
</evidence>
<dbReference type="EMBL" id="FUYH01000014">
    <property type="protein sequence ID" value="SKA93699.1"/>
    <property type="molecule type" value="Genomic_DNA"/>
</dbReference>
<reference evidence="13" key="1">
    <citation type="submission" date="2017-02" db="EMBL/GenBank/DDBJ databases">
        <authorList>
            <person name="Varghese N."/>
            <person name="Submissions S."/>
        </authorList>
    </citation>
    <scope>NUCLEOTIDE SEQUENCE [LARGE SCALE GENOMIC DNA]</scope>
    <source>
        <strain evidence="13">USBA 833</strain>
    </source>
</reference>
<keyword evidence="8" id="KW-0560">Oxidoreductase</keyword>
<dbReference type="STRING" id="1147123.SAMN05443428_11467"/>
<dbReference type="Pfam" id="PF04166">
    <property type="entry name" value="PdxA"/>
    <property type="match status" value="1"/>
</dbReference>
<dbReference type="NCBIfam" id="TIGR00557">
    <property type="entry name" value="pdxA"/>
    <property type="match status" value="1"/>
</dbReference>
<protein>
    <recommendedName>
        <fullName evidence="6">Putative D-threonate 4-phosphate dehydrogenase</fullName>
        <ecNumber evidence="5">1.1.1.408</ecNumber>
    </recommendedName>
</protein>
<keyword evidence="9" id="KW-0520">NAD</keyword>
<sequence length="350" mass="38646">MFNLPKIGITMGDPAGNGPEITVQALLHKDIYERCRPIVVGDAMIFEKAAAILGHPEIKIHRISQVSEALFEYGTIDVFHMDLIDPDKFEYGKVSEMCGMAAFLCVKKVIELAMKGEIDATCTNALNKEAMNKALAPKGLHFDGHTEIYAKYTNTKKYTMMLAHHDLRVVHVSTHCSLREACDRVKKDRVLEVIRIADKACREMGILKPRVAVAGLNPHSGENGLFGREEIDEIIPAIKAAQAEDINVDGPIPPDSLFPKALGGWYDIVVAMYHDQGHIPLKTVGFVYDRELKKWKEVEGVNVTLGLPIIRTSVDHGTGFDQAGKGTSNELSLVNALDYAIKLAQNKCNL</sequence>
<evidence type="ECO:0000256" key="4">
    <source>
        <dbReference type="ARBA" id="ARBA00011738"/>
    </source>
</evidence>
<evidence type="ECO:0000256" key="9">
    <source>
        <dbReference type="ARBA" id="ARBA00023027"/>
    </source>
</evidence>
<evidence type="ECO:0000256" key="8">
    <source>
        <dbReference type="ARBA" id="ARBA00023002"/>
    </source>
</evidence>
<comment type="cofactor">
    <cofactor evidence="1">
        <name>a divalent metal cation</name>
        <dbReference type="ChEBI" id="CHEBI:60240"/>
    </cofactor>
</comment>
<dbReference type="PANTHER" id="PTHR30004:SF6">
    <property type="entry name" value="D-THREONATE 4-PHOSPHATE DEHYDROGENASE"/>
    <property type="match status" value="1"/>
</dbReference>
<dbReference type="Proteomes" id="UP000190105">
    <property type="component" value="Unassembled WGS sequence"/>
</dbReference>
<comment type="subunit">
    <text evidence="4">Homodimer.</text>
</comment>
<evidence type="ECO:0000256" key="11">
    <source>
        <dbReference type="ARBA" id="ARBA00049355"/>
    </source>
</evidence>
<comment type="similarity">
    <text evidence="3">Belongs to the PdxA family. PdxA2 subfamily.</text>
</comment>
<dbReference type="Gene3D" id="3.40.718.10">
    <property type="entry name" value="Isopropylmalate Dehydrogenase"/>
    <property type="match status" value="1"/>
</dbReference>
<keyword evidence="13" id="KW-1185">Reference proteome</keyword>
<dbReference type="OrthoDB" id="9801783at2"/>
<keyword evidence="7" id="KW-0479">Metal-binding</keyword>
<organism evidence="12 13">
    <name type="scientific">Caloramator quimbayensis</name>
    <dbReference type="NCBI Taxonomy" id="1147123"/>
    <lineage>
        <taxon>Bacteria</taxon>
        <taxon>Bacillati</taxon>
        <taxon>Bacillota</taxon>
        <taxon>Clostridia</taxon>
        <taxon>Eubacteriales</taxon>
        <taxon>Clostridiaceae</taxon>
        <taxon>Caloramator</taxon>
    </lineage>
</organism>
<dbReference type="SUPFAM" id="SSF53659">
    <property type="entry name" value="Isocitrate/Isopropylmalate dehydrogenase-like"/>
    <property type="match status" value="1"/>
</dbReference>
<evidence type="ECO:0000256" key="6">
    <source>
        <dbReference type="ARBA" id="ARBA00016951"/>
    </source>
</evidence>
<dbReference type="RefSeq" id="WP_078696988.1">
    <property type="nucleotide sequence ID" value="NZ_FUYH01000014.1"/>
</dbReference>
<keyword evidence="10" id="KW-0119">Carbohydrate metabolism</keyword>
<dbReference type="GO" id="GO:0046872">
    <property type="term" value="F:metal ion binding"/>
    <property type="evidence" value="ECO:0007669"/>
    <property type="project" value="UniProtKB-KW"/>
</dbReference>